<protein>
    <submittedName>
        <fullName evidence="2">Uncharacterized protein</fullName>
    </submittedName>
</protein>
<dbReference type="PANTHER" id="PTHR37241">
    <property type="entry name" value="NEUROFILAMENT HEAVY PROTEIN"/>
    <property type="match status" value="1"/>
</dbReference>
<dbReference type="Proteomes" id="UP001417504">
    <property type="component" value="Unassembled WGS sequence"/>
</dbReference>
<comment type="similarity">
    <text evidence="1">Belongs to the serpin family.</text>
</comment>
<name>A0AAP0IJA6_9MAGN</name>
<keyword evidence="3" id="KW-1185">Reference proteome</keyword>
<organism evidence="2 3">
    <name type="scientific">Stephania japonica</name>
    <dbReference type="NCBI Taxonomy" id="461633"/>
    <lineage>
        <taxon>Eukaryota</taxon>
        <taxon>Viridiplantae</taxon>
        <taxon>Streptophyta</taxon>
        <taxon>Embryophyta</taxon>
        <taxon>Tracheophyta</taxon>
        <taxon>Spermatophyta</taxon>
        <taxon>Magnoliopsida</taxon>
        <taxon>Ranunculales</taxon>
        <taxon>Menispermaceae</taxon>
        <taxon>Menispermoideae</taxon>
        <taxon>Cissampelideae</taxon>
        <taxon>Stephania</taxon>
    </lineage>
</organism>
<dbReference type="EMBL" id="JBBNAE010000006">
    <property type="protein sequence ID" value="KAK9115562.1"/>
    <property type="molecule type" value="Genomic_DNA"/>
</dbReference>
<dbReference type="Gene3D" id="3.30.497.10">
    <property type="entry name" value="Antithrombin, subunit I, domain 2"/>
    <property type="match status" value="1"/>
</dbReference>
<evidence type="ECO:0000256" key="1">
    <source>
        <dbReference type="ARBA" id="ARBA00009500"/>
    </source>
</evidence>
<dbReference type="InterPro" id="IPR036186">
    <property type="entry name" value="Serpin_sf"/>
</dbReference>
<proteinExistence type="inferred from homology"/>
<dbReference type="AlphaFoldDB" id="A0AAP0IJA6"/>
<comment type="caution">
    <text evidence="2">The sequence shown here is derived from an EMBL/GenBank/DDBJ whole genome shotgun (WGS) entry which is preliminary data.</text>
</comment>
<dbReference type="InterPro" id="IPR042178">
    <property type="entry name" value="Serpin_sf_1"/>
</dbReference>
<accession>A0AAP0IJA6</accession>
<dbReference type="PANTHER" id="PTHR37241:SF1">
    <property type="entry name" value="NEUROFILAMENT HEAVY PROTEIN"/>
    <property type="match status" value="1"/>
</dbReference>
<reference evidence="2 3" key="1">
    <citation type="submission" date="2024-01" db="EMBL/GenBank/DDBJ databases">
        <title>Genome assemblies of Stephania.</title>
        <authorList>
            <person name="Yang L."/>
        </authorList>
    </citation>
    <scope>NUCLEOTIDE SEQUENCE [LARGE SCALE GENOMIC DNA]</scope>
    <source>
        <strain evidence="2">QJT</strain>
        <tissue evidence="2">Leaf</tissue>
    </source>
</reference>
<dbReference type="SUPFAM" id="SSF56574">
    <property type="entry name" value="Serpins"/>
    <property type="match status" value="1"/>
</dbReference>
<evidence type="ECO:0000313" key="2">
    <source>
        <dbReference type="EMBL" id="KAK9115562.1"/>
    </source>
</evidence>
<gene>
    <name evidence="2" type="ORF">Sjap_014509</name>
</gene>
<sequence length="342" mass="38790">MSAVRQCEREEESVWEIERGSSDGKRRQQRRQTQAAVEESYCDEFYENIQAPMFFDFTHPEPPLLDEDRSWFCVSLGCDQQHEEINPDALFESFRLQVLKARRPDLLLPKVQSIANPKANVPIIPKPFRLRTDERATLREANLEKKHGIALLKEIGKSETRNVKEAAKAYGKTIKGSSASAFHGKKYKKLIPTIPKPFRLRTDVLEAARFLRVSKASALSMSSMPCSDSDITSLAHPCFAPRDVDKLGSRDKHRRLMCRGVQLANGSGSEGPRLAFANSVWIEKSLPIKPSFKEVVRNVYKVLAKKSGDVKELRIGVKVRLHLRLLLWFSPPSSLVFSGFIL</sequence>
<evidence type="ECO:0000313" key="3">
    <source>
        <dbReference type="Proteomes" id="UP001417504"/>
    </source>
</evidence>